<keyword evidence="2" id="KW-0812">Transmembrane</keyword>
<reference evidence="4 5" key="1">
    <citation type="submission" date="2023-07" db="EMBL/GenBank/DDBJ databases">
        <title>Description of novel actinomycetes strains, isolated from tidal flat sediment.</title>
        <authorList>
            <person name="Lu C."/>
        </authorList>
    </citation>
    <scope>NUCLEOTIDE SEQUENCE [LARGE SCALE GENOMIC DNA]</scope>
    <source>
        <strain evidence="4 5">SYSU T00b441</strain>
    </source>
</reference>
<evidence type="ECO:0000313" key="4">
    <source>
        <dbReference type="EMBL" id="MDO8106591.1"/>
    </source>
</evidence>
<name>A0ABT9D6Y3_9CELL</name>
<feature type="compositionally biased region" description="Low complexity" evidence="1">
    <location>
        <begin position="179"/>
        <end position="191"/>
    </location>
</feature>
<comment type="caution">
    <text evidence="4">The sequence shown here is derived from an EMBL/GenBank/DDBJ whole genome shotgun (WGS) entry which is preliminary data.</text>
</comment>
<feature type="transmembrane region" description="Helical" evidence="2">
    <location>
        <begin position="218"/>
        <end position="236"/>
    </location>
</feature>
<keyword evidence="5" id="KW-1185">Reference proteome</keyword>
<evidence type="ECO:0000313" key="5">
    <source>
        <dbReference type="Proteomes" id="UP001232536"/>
    </source>
</evidence>
<keyword evidence="2" id="KW-1133">Transmembrane helix</keyword>
<dbReference type="RefSeq" id="WP_304600241.1">
    <property type="nucleotide sequence ID" value="NZ_JAUQYO010000001.1"/>
</dbReference>
<evidence type="ECO:0000259" key="3">
    <source>
        <dbReference type="Pfam" id="PF03703"/>
    </source>
</evidence>
<organism evidence="4 5">
    <name type="scientific">Actinotalea lenta</name>
    <dbReference type="NCBI Taxonomy" id="3064654"/>
    <lineage>
        <taxon>Bacteria</taxon>
        <taxon>Bacillati</taxon>
        <taxon>Actinomycetota</taxon>
        <taxon>Actinomycetes</taxon>
        <taxon>Micrococcales</taxon>
        <taxon>Cellulomonadaceae</taxon>
        <taxon>Actinotalea</taxon>
    </lineage>
</organism>
<feature type="region of interest" description="Disordered" evidence="1">
    <location>
        <begin position="179"/>
        <end position="198"/>
    </location>
</feature>
<dbReference type="PIRSF" id="PIRSF026631">
    <property type="entry name" value="UCP026631"/>
    <property type="match status" value="1"/>
</dbReference>
<sequence>MSSARTGPGDRPGDPPSDLDWVRVHPITPVVRGWKVIAVLVVIVMQQFEFDVSNAARVARVVGFGTVGLVALGVAALGFAYATLAWRMTRYAVDDDAIYLHNGVLFRRQRAARLDRIQGIDTIQPLLARMFGLTELKIEVAGGADSAVRLSFLRDQDAQRLRNELLARAAGLRSGALDDGPAAEGATQGPGTPAPAAPERELVAVPAGRIIEGLLRSIGTLVALVLTVGMVVLALAVREPALTLSLLPAFIGIGGALWGRFTGEFGFRLAQSPDGIRLRHGLLEARAQTVPPGRVQAVRLRQPLLWRSRDWWRVEVNIAGYAAQQDAGKETVLLPVADRRQALLALWLVLPDLGVDDPARVLDEALSGSGPGVGFVTSPRRARWLDLWGWPRNAYLATGRALLARHGLVTRTLVVVPHERTQSIGLRQGPLQRRLGLASVDLHSTPGPVQPRVHHLDATAAGELVTAQALRARRARASAGPEQWMRSPAQPPGDALPAGPGPDPGRPPGEELQR</sequence>
<evidence type="ECO:0000256" key="1">
    <source>
        <dbReference type="SAM" id="MobiDB-lite"/>
    </source>
</evidence>
<dbReference type="InterPro" id="IPR014529">
    <property type="entry name" value="UCP026631"/>
</dbReference>
<dbReference type="InterPro" id="IPR005182">
    <property type="entry name" value="YdbS-like_PH"/>
</dbReference>
<dbReference type="EMBL" id="JAUQYP010000001">
    <property type="protein sequence ID" value="MDO8106591.1"/>
    <property type="molecule type" value="Genomic_DNA"/>
</dbReference>
<evidence type="ECO:0000256" key="2">
    <source>
        <dbReference type="SAM" id="Phobius"/>
    </source>
</evidence>
<protein>
    <submittedName>
        <fullName evidence="4">PH domain-containing protein</fullName>
    </submittedName>
</protein>
<dbReference type="PANTHER" id="PTHR34473">
    <property type="entry name" value="UPF0699 TRANSMEMBRANE PROTEIN YDBS"/>
    <property type="match status" value="1"/>
</dbReference>
<feature type="transmembrane region" description="Helical" evidence="2">
    <location>
        <begin position="62"/>
        <end position="82"/>
    </location>
</feature>
<dbReference type="Proteomes" id="UP001232536">
    <property type="component" value="Unassembled WGS sequence"/>
</dbReference>
<feature type="region of interest" description="Disordered" evidence="1">
    <location>
        <begin position="472"/>
        <end position="514"/>
    </location>
</feature>
<feature type="domain" description="YdbS-like PH" evidence="3">
    <location>
        <begin position="86"/>
        <end position="165"/>
    </location>
</feature>
<proteinExistence type="predicted"/>
<dbReference type="Pfam" id="PF03703">
    <property type="entry name" value="bPH_2"/>
    <property type="match status" value="2"/>
</dbReference>
<feature type="domain" description="YdbS-like PH" evidence="3">
    <location>
        <begin position="393"/>
        <end position="464"/>
    </location>
</feature>
<keyword evidence="2" id="KW-0472">Membrane</keyword>
<gene>
    <name evidence="4" type="ORF">Q6348_05200</name>
</gene>
<feature type="transmembrane region" description="Helical" evidence="2">
    <location>
        <begin position="242"/>
        <end position="261"/>
    </location>
</feature>
<dbReference type="PANTHER" id="PTHR34473:SF2">
    <property type="entry name" value="UPF0699 TRANSMEMBRANE PROTEIN YDBT"/>
    <property type="match status" value="1"/>
</dbReference>
<accession>A0ABT9D6Y3</accession>